<dbReference type="SUPFAM" id="SSF82771">
    <property type="entry name" value="GIY-YIG endonuclease"/>
    <property type="match status" value="1"/>
</dbReference>
<evidence type="ECO:0000313" key="4">
    <source>
        <dbReference type="Proteomes" id="UP001620409"/>
    </source>
</evidence>
<dbReference type="Pfam" id="PF01541">
    <property type="entry name" value="GIY-YIG"/>
    <property type="match status" value="1"/>
</dbReference>
<proteinExistence type="inferred from homology"/>
<comment type="caution">
    <text evidence="3">The sequence shown here is derived from an EMBL/GenBank/DDBJ whole genome shotgun (WGS) entry which is preliminary data.</text>
</comment>
<dbReference type="PROSITE" id="PS50164">
    <property type="entry name" value="GIY_YIG"/>
    <property type="match status" value="1"/>
</dbReference>
<keyword evidence="4" id="KW-1185">Reference proteome</keyword>
<accession>A0ABW8IF84</accession>
<sequence>MDWRQPCTYMLASQKNGTLYVGVTSDLVKRIWQHKTHVAEGFSSRYHVHALVWYELHPTMESAITRGKTLKGWKRAWKIRLVEEVNPQWNDLYPTLL</sequence>
<dbReference type="EMBL" id="JADIKI010000021">
    <property type="protein sequence ID" value="MFK2853853.1"/>
    <property type="molecule type" value="Genomic_DNA"/>
</dbReference>
<dbReference type="Proteomes" id="UP001620409">
    <property type="component" value="Unassembled WGS sequence"/>
</dbReference>
<dbReference type="InterPro" id="IPR035901">
    <property type="entry name" value="GIY-YIG_endonuc_sf"/>
</dbReference>
<comment type="similarity">
    <text evidence="1">Belongs to the UPF0213 family.</text>
</comment>
<dbReference type="PANTHER" id="PTHR34477:SF5">
    <property type="entry name" value="BSL5627 PROTEIN"/>
    <property type="match status" value="1"/>
</dbReference>
<dbReference type="CDD" id="cd10448">
    <property type="entry name" value="GIY-YIG_unchar_3"/>
    <property type="match status" value="1"/>
</dbReference>
<dbReference type="PANTHER" id="PTHR34477">
    <property type="entry name" value="UPF0213 PROTEIN YHBQ"/>
    <property type="match status" value="1"/>
</dbReference>
<gene>
    <name evidence="3" type="ORF">ISP18_04555</name>
</gene>
<reference evidence="3 4" key="1">
    <citation type="submission" date="2020-10" db="EMBL/GenBank/DDBJ databases">
        <title>Phylogeny of dyella-like bacteria.</title>
        <authorList>
            <person name="Fu J."/>
        </authorList>
    </citation>
    <scope>NUCLEOTIDE SEQUENCE [LARGE SCALE GENOMIC DNA]</scope>
    <source>
        <strain evidence="3 4">DHG40</strain>
    </source>
</reference>
<feature type="domain" description="GIY-YIG" evidence="2">
    <location>
        <begin position="4"/>
        <end position="80"/>
    </location>
</feature>
<protein>
    <submittedName>
        <fullName evidence="3">GIY-YIG nuclease family protein</fullName>
    </submittedName>
</protein>
<dbReference type="RefSeq" id="WP_380017446.1">
    <property type="nucleotide sequence ID" value="NZ_JADIKI010000021.1"/>
</dbReference>
<dbReference type="InterPro" id="IPR050190">
    <property type="entry name" value="UPF0213_domain"/>
</dbReference>
<dbReference type="Gene3D" id="3.40.1440.10">
    <property type="entry name" value="GIY-YIG endonuclease"/>
    <property type="match status" value="1"/>
</dbReference>
<name>A0ABW8IF84_9GAMM</name>
<evidence type="ECO:0000313" key="3">
    <source>
        <dbReference type="EMBL" id="MFK2853853.1"/>
    </source>
</evidence>
<evidence type="ECO:0000256" key="1">
    <source>
        <dbReference type="ARBA" id="ARBA00007435"/>
    </source>
</evidence>
<dbReference type="InterPro" id="IPR000305">
    <property type="entry name" value="GIY-YIG_endonuc"/>
</dbReference>
<evidence type="ECO:0000259" key="2">
    <source>
        <dbReference type="PROSITE" id="PS50164"/>
    </source>
</evidence>
<organism evidence="3 4">
    <name type="scientific">Dyella humi</name>
    <dbReference type="NCBI Taxonomy" id="1770547"/>
    <lineage>
        <taxon>Bacteria</taxon>
        <taxon>Pseudomonadati</taxon>
        <taxon>Pseudomonadota</taxon>
        <taxon>Gammaproteobacteria</taxon>
        <taxon>Lysobacterales</taxon>
        <taxon>Rhodanobacteraceae</taxon>
        <taxon>Dyella</taxon>
    </lineage>
</organism>